<feature type="transmembrane region" description="Helical" evidence="6">
    <location>
        <begin position="344"/>
        <end position="362"/>
    </location>
</feature>
<reference evidence="7 8" key="1">
    <citation type="submission" date="2019-02" db="EMBL/GenBank/DDBJ databases">
        <title>Genomic Encyclopedia of Archaeal and Bacterial Type Strains, Phase II (KMG-II): from individual species to whole genera.</title>
        <authorList>
            <person name="Goeker M."/>
        </authorList>
    </citation>
    <scope>NUCLEOTIDE SEQUENCE [LARGE SCALE GENOMIC DNA]</scope>
    <source>
        <strain evidence="7 8">DSM 18101</strain>
    </source>
</reference>
<dbReference type="InterPro" id="IPR001248">
    <property type="entry name" value="Pur-cyt_permease"/>
</dbReference>
<dbReference type="Pfam" id="PF02133">
    <property type="entry name" value="Transp_cyt_pur"/>
    <property type="match status" value="1"/>
</dbReference>
<dbReference type="CDD" id="cd11485">
    <property type="entry name" value="SLC-NCS1sbd_YbbW-like"/>
    <property type="match status" value="1"/>
</dbReference>
<dbReference type="InterPro" id="IPR045225">
    <property type="entry name" value="Uracil/uridine/allantoin_perm"/>
</dbReference>
<dbReference type="GO" id="GO:0005886">
    <property type="term" value="C:plasma membrane"/>
    <property type="evidence" value="ECO:0007669"/>
    <property type="project" value="TreeGrafter"/>
</dbReference>
<feature type="transmembrane region" description="Helical" evidence="6">
    <location>
        <begin position="72"/>
        <end position="93"/>
    </location>
</feature>
<evidence type="ECO:0000256" key="5">
    <source>
        <dbReference type="ARBA" id="ARBA00023136"/>
    </source>
</evidence>
<dbReference type="InterPro" id="IPR012681">
    <property type="entry name" value="NCS1"/>
</dbReference>
<dbReference type="NCBIfam" id="TIGR00800">
    <property type="entry name" value="ncs1"/>
    <property type="match status" value="1"/>
</dbReference>
<feature type="transmembrane region" description="Helical" evidence="6">
    <location>
        <begin position="452"/>
        <end position="473"/>
    </location>
</feature>
<evidence type="ECO:0000313" key="7">
    <source>
        <dbReference type="EMBL" id="RZU38992.1"/>
    </source>
</evidence>
<organism evidence="7 8">
    <name type="scientific">Edaphobacter modestus</name>
    <dbReference type="NCBI Taxonomy" id="388466"/>
    <lineage>
        <taxon>Bacteria</taxon>
        <taxon>Pseudomonadati</taxon>
        <taxon>Acidobacteriota</taxon>
        <taxon>Terriglobia</taxon>
        <taxon>Terriglobales</taxon>
        <taxon>Acidobacteriaceae</taxon>
        <taxon>Edaphobacter</taxon>
    </lineage>
</organism>
<evidence type="ECO:0000256" key="1">
    <source>
        <dbReference type="ARBA" id="ARBA00004141"/>
    </source>
</evidence>
<name>A0A4Q7YML2_9BACT</name>
<evidence type="ECO:0000256" key="6">
    <source>
        <dbReference type="SAM" id="Phobius"/>
    </source>
</evidence>
<evidence type="ECO:0000313" key="8">
    <source>
        <dbReference type="Proteomes" id="UP000292958"/>
    </source>
</evidence>
<comment type="subcellular location">
    <subcellularLocation>
        <location evidence="1">Membrane</location>
        <topology evidence="1">Multi-pass membrane protein</topology>
    </subcellularLocation>
</comment>
<protein>
    <submittedName>
        <fullName evidence="7">NCS1 family nucleobase:cation symporter-1</fullName>
    </submittedName>
</protein>
<comment type="similarity">
    <text evidence="2">Belongs to the purine-cytosine permease (2.A.39) family.</text>
</comment>
<feature type="transmembrane region" description="Helical" evidence="6">
    <location>
        <begin position="155"/>
        <end position="174"/>
    </location>
</feature>
<feature type="transmembrane region" description="Helical" evidence="6">
    <location>
        <begin position="114"/>
        <end position="135"/>
    </location>
</feature>
<dbReference type="EMBL" id="SHKW01000001">
    <property type="protein sequence ID" value="RZU38992.1"/>
    <property type="molecule type" value="Genomic_DNA"/>
</dbReference>
<evidence type="ECO:0000256" key="3">
    <source>
        <dbReference type="ARBA" id="ARBA00022692"/>
    </source>
</evidence>
<keyword evidence="8" id="KW-1185">Reference proteome</keyword>
<sequence>MPLTTDCRAPYTASDTVHDARFFNEDLAPTPPQRRTWTTYNYIALWFSMSMEVTTYMLASSLIAGGMNWKQAIGTILLGNLIVLLPMLLNAHAGSKYGIPFPVFVRASFGTRGANIPAILRALVACGWFGIQSWLGGQAIFAMLNVLWPQTASHAGVLWACFLSFWLLNMFVVWNGVESIRILQSFSAPFMVIMSLTLLFWMWHKAGGFGPMLSAPSKFHSTGDFLKFFFPSLTAMVGYWATLSLNIPDFTRYAKNQDAQILGQSLGLPVAMTLYSFIGIACTSASVAIFGEPIWSPITLLGKFHQPFVAFLALIALLVATLNVNIGANVVSPSNDFSNLAPRYISFRTGGLITGFLGLAMMPWKLMSSFGSYIFGWLIGYSGLLGPVAGIMIADYFVLRRTRLDVDSLYRRNGAYEYSHGINPRALVALAAGVVVALIGLVIPPLRFLYDYAWFVGFFVAFAIYLLLAIATVPPRLSGQTERPHVSSGDVKER</sequence>
<gene>
    <name evidence="7" type="ORF">BDD14_0317</name>
</gene>
<feature type="transmembrane region" description="Helical" evidence="6">
    <location>
        <begin position="374"/>
        <end position="399"/>
    </location>
</feature>
<dbReference type="PANTHER" id="PTHR30618:SF0">
    <property type="entry name" value="PURINE-URACIL PERMEASE NCS1"/>
    <property type="match status" value="1"/>
</dbReference>
<proteinExistence type="inferred from homology"/>
<dbReference type="GO" id="GO:0015205">
    <property type="term" value="F:nucleobase transmembrane transporter activity"/>
    <property type="evidence" value="ECO:0007669"/>
    <property type="project" value="TreeGrafter"/>
</dbReference>
<keyword evidence="3 6" id="KW-0812">Transmembrane</keyword>
<comment type="caution">
    <text evidence="7">The sequence shown here is derived from an EMBL/GenBank/DDBJ whole genome shotgun (WGS) entry which is preliminary data.</text>
</comment>
<evidence type="ECO:0000256" key="2">
    <source>
        <dbReference type="ARBA" id="ARBA00008974"/>
    </source>
</evidence>
<feature type="transmembrane region" description="Helical" evidence="6">
    <location>
        <begin position="266"/>
        <end position="290"/>
    </location>
</feature>
<feature type="transmembrane region" description="Helical" evidence="6">
    <location>
        <begin position="43"/>
        <end position="66"/>
    </location>
</feature>
<dbReference type="Gene3D" id="1.10.4160.10">
    <property type="entry name" value="Hydantoin permease"/>
    <property type="match status" value="1"/>
</dbReference>
<dbReference type="AlphaFoldDB" id="A0A4Q7YML2"/>
<keyword evidence="5 6" id="KW-0472">Membrane</keyword>
<feature type="transmembrane region" description="Helical" evidence="6">
    <location>
        <begin position="224"/>
        <end position="245"/>
    </location>
</feature>
<feature type="transmembrane region" description="Helical" evidence="6">
    <location>
        <begin position="186"/>
        <end position="204"/>
    </location>
</feature>
<dbReference type="PANTHER" id="PTHR30618">
    <property type="entry name" value="NCS1 FAMILY PURINE/PYRIMIDINE TRANSPORTER"/>
    <property type="match status" value="1"/>
</dbReference>
<accession>A0A4Q7YML2</accession>
<keyword evidence="4 6" id="KW-1133">Transmembrane helix</keyword>
<feature type="transmembrane region" description="Helical" evidence="6">
    <location>
        <begin position="426"/>
        <end position="446"/>
    </location>
</feature>
<evidence type="ECO:0000256" key="4">
    <source>
        <dbReference type="ARBA" id="ARBA00022989"/>
    </source>
</evidence>
<feature type="transmembrane region" description="Helical" evidence="6">
    <location>
        <begin position="310"/>
        <end position="332"/>
    </location>
</feature>
<dbReference type="Proteomes" id="UP000292958">
    <property type="component" value="Unassembled WGS sequence"/>
</dbReference>
<dbReference type="FunFam" id="1.10.4160.10:FF:000001">
    <property type="entry name" value="Uracil permease, putative"/>
    <property type="match status" value="1"/>
</dbReference>